<keyword evidence="2" id="KW-1133">Transmembrane helix</keyword>
<name>A0ABR2KJF7_9EUKA</name>
<dbReference type="EMBL" id="JAPFFF010000004">
    <property type="protein sequence ID" value="KAK8891270.1"/>
    <property type="molecule type" value="Genomic_DNA"/>
</dbReference>
<sequence>MKDPVPEQPKYTRWQKAWPLLLFLILGILNVFSMKFSYVIEAKGLDKYGVHAFQKPWFITMMTFFGQSLATFLYMILKIDKFHKLTDFIKITDLSFINFCEFAIPAIADVFEGIISAVTIAYIGASIDSMMKSCTLIGVSLISRFFFKKHFKKYQWTGIFLVIGALILVGAAGIINAHLSSTIKASAGVAAVIIILKIISQIGYSIKISYEEYFTQVKHYHPIMVSGLEGCWCTIISAFICMPIAQHMPGTEGNGIREDTIDTFEMTKNSAALSILVVIIFLLGFFYSIASITLIQRTSAVVRSLWEAFRTFLIWVIQFIVFYTFRTNDTLYPYRLAGEEWVNGSYLKAVGFIILIFGICCYHKLPKYPCFNYEEEEEVHDQSETTCENAKVALSPLIDEDEPPKINHNKDEDSVSSEDGGK</sequence>
<feature type="transmembrane region" description="Helical" evidence="2">
    <location>
        <begin position="20"/>
        <end position="38"/>
    </location>
</feature>
<feature type="transmembrane region" description="Helical" evidence="2">
    <location>
        <begin position="307"/>
        <end position="325"/>
    </location>
</feature>
<feature type="transmembrane region" description="Helical" evidence="2">
    <location>
        <begin position="185"/>
        <end position="204"/>
    </location>
</feature>
<evidence type="ECO:0008006" key="5">
    <source>
        <dbReference type="Google" id="ProtNLM"/>
    </source>
</evidence>
<feature type="compositionally biased region" description="Basic and acidic residues" evidence="1">
    <location>
        <begin position="403"/>
        <end position="422"/>
    </location>
</feature>
<reference evidence="3 4" key="1">
    <citation type="submission" date="2024-04" db="EMBL/GenBank/DDBJ databases">
        <title>Tritrichomonas musculus Genome.</title>
        <authorList>
            <person name="Alves-Ferreira E."/>
            <person name="Grigg M."/>
            <person name="Lorenzi H."/>
            <person name="Galac M."/>
        </authorList>
    </citation>
    <scope>NUCLEOTIDE SEQUENCE [LARGE SCALE GENOMIC DNA]</scope>
    <source>
        <strain evidence="3 4">EAF2021</strain>
    </source>
</reference>
<dbReference type="SUPFAM" id="SSF103481">
    <property type="entry name" value="Multidrug resistance efflux transporter EmrE"/>
    <property type="match status" value="1"/>
</dbReference>
<keyword evidence="2" id="KW-0812">Transmembrane</keyword>
<feature type="region of interest" description="Disordered" evidence="1">
    <location>
        <begin position="396"/>
        <end position="422"/>
    </location>
</feature>
<dbReference type="InterPro" id="IPR037185">
    <property type="entry name" value="EmrE-like"/>
</dbReference>
<dbReference type="PANTHER" id="PTHR13146">
    <property type="match status" value="1"/>
</dbReference>
<evidence type="ECO:0000313" key="3">
    <source>
        <dbReference type="EMBL" id="KAK8891270.1"/>
    </source>
</evidence>
<feature type="transmembrane region" description="Helical" evidence="2">
    <location>
        <begin position="225"/>
        <end position="245"/>
    </location>
</feature>
<keyword evidence="2" id="KW-0472">Membrane</keyword>
<organism evidence="3 4">
    <name type="scientific">Tritrichomonas musculus</name>
    <dbReference type="NCBI Taxonomy" id="1915356"/>
    <lineage>
        <taxon>Eukaryota</taxon>
        <taxon>Metamonada</taxon>
        <taxon>Parabasalia</taxon>
        <taxon>Tritrichomonadida</taxon>
        <taxon>Tritrichomonadidae</taxon>
        <taxon>Tritrichomonas</taxon>
    </lineage>
</organism>
<feature type="transmembrane region" description="Helical" evidence="2">
    <location>
        <begin position="345"/>
        <end position="362"/>
    </location>
</feature>
<gene>
    <name evidence="3" type="ORF">M9Y10_028477</name>
</gene>
<comment type="caution">
    <text evidence="3">The sequence shown here is derived from an EMBL/GenBank/DDBJ whole genome shotgun (WGS) entry which is preliminary data.</text>
</comment>
<feature type="transmembrane region" description="Helical" evidence="2">
    <location>
        <begin position="159"/>
        <end position="179"/>
    </location>
</feature>
<feature type="transmembrane region" description="Helical" evidence="2">
    <location>
        <begin position="58"/>
        <end position="77"/>
    </location>
</feature>
<protein>
    <recommendedName>
        <fullName evidence="5">Integral membrane protein</fullName>
    </recommendedName>
</protein>
<proteinExistence type="predicted"/>
<evidence type="ECO:0000256" key="2">
    <source>
        <dbReference type="SAM" id="Phobius"/>
    </source>
</evidence>
<dbReference type="Proteomes" id="UP001470230">
    <property type="component" value="Unassembled WGS sequence"/>
</dbReference>
<keyword evidence="4" id="KW-1185">Reference proteome</keyword>
<evidence type="ECO:0000256" key="1">
    <source>
        <dbReference type="SAM" id="MobiDB-lite"/>
    </source>
</evidence>
<feature type="transmembrane region" description="Helical" evidence="2">
    <location>
        <begin position="271"/>
        <end position="295"/>
    </location>
</feature>
<accession>A0ABR2KJF7</accession>
<evidence type="ECO:0000313" key="4">
    <source>
        <dbReference type="Proteomes" id="UP001470230"/>
    </source>
</evidence>